<keyword evidence="4 6" id="KW-1133">Transmembrane helix</keyword>
<evidence type="ECO:0000313" key="8">
    <source>
        <dbReference type="EMBL" id="OLS02764.1"/>
    </source>
</evidence>
<keyword evidence="3 6" id="KW-0812">Transmembrane</keyword>
<name>A0A1U7M611_TISCR</name>
<evidence type="ECO:0000256" key="5">
    <source>
        <dbReference type="ARBA" id="ARBA00023136"/>
    </source>
</evidence>
<comment type="similarity">
    <text evidence="6">Belongs to the TVP38/TMEM64 family.</text>
</comment>
<dbReference type="EMBL" id="LTDM01000018">
    <property type="protein sequence ID" value="OLS02764.1"/>
    <property type="molecule type" value="Genomic_DNA"/>
</dbReference>
<dbReference type="InterPro" id="IPR015414">
    <property type="entry name" value="TMEM64"/>
</dbReference>
<feature type="transmembrane region" description="Helical" evidence="6">
    <location>
        <begin position="51"/>
        <end position="84"/>
    </location>
</feature>
<evidence type="ECO:0000259" key="7">
    <source>
        <dbReference type="Pfam" id="PF09335"/>
    </source>
</evidence>
<evidence type="ECO:0000313" key="9">
    <source>
        <dbReference type="Proteomes" id="UP000186112"/>
    </source>
</evidence>
<organism evidence="8 9">
    <name type="scientific">Tissierella creatinophila DSM 6911</name>
    <dbReference type="NCBI Taxonomy" id="1123403"/>
    <lineage>
        <taxon>Bacteria</taxon>
        <taxon>Bacillati</taxon>
        <taxon>Bacillota</taxon>
        <taxon>Tissierellia</taxon>
        <taxon>Tissierellales</taxon>
        <taxon>Tissierellaceae</taxon>
        <taxon>Tissierella</taxon>
    </lineage>
</organism>
<gene>
    <name evidence="8" type="ORF">TICRE_12490</name>
</gene>
<dbReference type="InterPro" id="IPR032816">
    <property type="entry name" value="VTT_dom"/>
</dbReference>
<dbReference type="GO" id="GO:0005886">
    <property type="term" value="C:plasma membrane"/>
    <property type="evidence" value="ECO:0007669"/>
    <property type="project" value="UniProtKB-SubCell"/>
</dbReference>
<evidence type="ECO:0000256" key="4">
    <source>
        <dbReference type="ARBA" id="ARBA00022989"/>
    </source>
</evidence>
<dbReference type="Proteomes" id="UP000186112">
    <property type="component" value="Unassembled WGS sequence"/>
</dbReference>
<keyword evidence="5 6" id="KW-0472">Membrane</keyword>
<evidence type="ECO:0000256" key="3">
    <source>
        <dbReference type="ARBA" id="ARBA00022692"/>
    </source>
</evidence>
<dbReference type="PANTHER" id="PTHR12677">
    <property type="entry name" value="GOLGI APPARATUS MEMBRANE PROTEIN TVP38-RELATED"/>
    <property type="match status" value="1"/>
</dbReference>
<dbReference type="RefSeq" id="WP_075726203.1">
    <property type="nucleotide sequence ID" value="NZ_LTDM01000018.1"/>
</dbReference>
<keyword evidence="2 6" id="KW-1003">Cell membrane</keyword>
<keyword evidence="9" id="KW-1185">Reference proteome</keyword>
<feature type="domain" description="VTT" evidence="7">
    <location>
        <begin position="71"/>
        <end position="187"/>
    </location>
</feature>
<comment type="caution">
    <text evidence="6">Lacks conserved residue(s) required for the propagation of feature annotation.</text>
</comment>
<dbReference type="PANTHER" id="PTHR12677:SF59">
    <property type="entry name" value="GOLGI APPARATUS MEMBRANE PROTEIN TVP38-RELATED"/>
    <property type="match status" value="1"/>
</dbReference>
<evidence type="ECO:0000256" key="1">
    <source>
        <dbReference type="ARBA" id="ARBA00004651"/>
    </source>
</evidence>
<dbReference type="AlphaFoldDB" id="A0A1U7M611"/>
<proteinExistence type="inferred from homology"/>
<comment type="subcellular location">
    <subcellularLocation>
        <location evidence="1 6">Cell membrane</location>
        <topology evidence="1 6">Multi-pass membrane protein</topology>
    </subcellularLocation>
</comment>
<protein>
    <recommendedName>
        <fullName evidence="6">TVP38/TMEM64 family membrane protein</fullName>
    </recommendedName>
</protein>
<dbReference type="Pfam" id="PF09335">
    <property type="entry name" value="VTT_dom"/>
    <property type="match status" value="1"/>
</dbReference>
<feature type="transmembrane region" description="Helical" evidence="6">
    <location>
        <begin position="201"/>
        <end position="220"/>
    </location>
</feature>
<sequence>MKRKIIEHRKSLYFISILLLGLFLSRKFELRSYLTDINSLKEIKTMIDNNYIVSILLYLIFTIIGSSVLALPGITFAIIAGGLFGPWLGSFYCLLGTTLGAIFSFLLSRYLLKDSIKELVKKNEKLYNIIFQTDSQREMLILMITRLLPIFPFNLQNFAYGITNISVIKYTLGTFLFMIPGIIIFSLGTEGVINGTDRNNMFLIASIILSLTIVCGVYLYRRYKMLIIREQYER</sequence>
<evidence type="ECO:0000256" key="6">
    <source>
        <dbReference type="RuleBase" id="RU366058"/>
    </source>
</evidence>
<evidence type="ECO:0000256" key="2">
    <source>
        <dbReference type="ARBA" id="ARBA00022475"/>
    </source>
</evidence>
<feature type="transmembrane region" description="Helical" evidence="6">
    <location>
        <begin position="167"/>
        <end position="189"/>
    </location>
</feature>
<feature type="transmembrane region" description="Helical" evidence="6">
    <location>
        <begin position="91"/>
        <end position="112"/>
    </location>
</feature>
<dbReference type="OrthoDB" id="9812980at2"/>
<reference evidence="8 9" key="1">
    <citation type="submission" date="2016-02" db="EMBL/GenBank/DDBJ databases">
        <title>Genome sequence of Tissierella creatinophila DSM 6911.</title>
        <authorList>
            <person name="Poehlein A."/>
            <person name="Daniel R."/>
        </authorList>
    </citation>
    <scope>NUCLEOTIDE SEQUENCE [LARGE SCALE GENOMIC DNA]</scope>
    <source>
        <strain evidence="8 9">DSM 6911</strain>
    </source>
</reference>
<comment type="caution">
    <text evidence="8">The sequence shown here is derived from an EMBL/GenBank/DDBJ whole genome shotgun (WGS) entry which is preliminary data.</text>
</comment>
<accession>A0A1U7M611</accession>